<dbReference type="GO" id="GO:0080054">
    <property type="term" value="F:low-affinity nitrate transmembrane transporter activity"/>
    <property type="evidence" value="ECO:0007669"/>
    <property type="project" value="UniProtKB-ARBA"/>
</dbReference>
<comment type="subcellular location">
    <subcellularLocation>
        <location evidence="1">Membrane</location>
        <topology evidence="1">Multi-pass membrane protein</topology>
    </subcellularLocation>
</comment>
<dbReference type="GO" id="GO:0042937">
    <property type="term" value="F:tripeptide transmembrane transporter activity"/>
    <property type="evidence" value="ECO:0007669"/>
    <property type="project" value="InterPro"/>
</dbReference>
<keyword evidence="4" id="KW-0597">Phosphoprotein</keyword>
<dbReference type="SUPFAM" id="SSF103473">
    <property type="entry name" value="MFS general substrate transporter"/>
    <property type="match status" value="1"/>
</dbReference>
<feature type="transmembrane region" description="Helical" evidence="9">
    <location>
        <begin position="391"/>
        <end position="408"/>
    </location>
</feature>
<comment type="similarity">
    <text evidence="2">Belongs to the major facilitator superfamily. Proton-dependent oligopeptide transporter (POT/PTR) (TC 2.A.17) family.</text>
</comment>
<sequence>MTNSTAIDVPETESSPLLDDSAGVVGDGVVDYKGRPANRFNSGGWTSALFLIGVELAERFTHTGISSNLITYLTGSMGMSKATAAENVNTWGGVATMLPLLGAFIADSYLGRYQTILISSLLYVLLYLDRIQAQGLGLMTLSAVLLSLSSSDSKNGAEIMSSSPSQFQVIFFFVSLYLVAIALGGHKPCLQAFGADQFDGQDPKESKAKSSFFNWWYLGLVTGPTAAMLFLNYIQDNLSWGLGFGIPCISMTIALVVFLMGTRTYRYAIIYRENNPFFRIGKVFSRTARNWRASSSLILVEMEAQGTLPDKNSQQFRFLYKSLLTPVGSEDDGGACRISDVEDAKKILRLVPIWFSCLFYAIIFAQSSTFFTEQGSTLDRTIWTGLEIPSASLKLFMTFTVMLFVPIYDRVFVPLTRALTGKPSGITMLWRIGIGMFVSILCMITAALVEIKRLATALEYGLVDDPDETIPMSFWWLVPQYVLLGIADVFTLIGLQEFFYDQVPNELRSAGISLYLSIIGIGNFLSSFLIFIIDETTGGEDGGGWFSDNLNRAHLDYFYWLLGGLSTVGLVSFSFFAKSYIY</sequence>
<feature type="transmembrane region" description="Helical" evidence="9">
    <location>
        <begin position="165"/>
        <end position="183"/>
    </location>
</feature>
<feature type="transmembrane region" description="Helical" evidence="9">
    <location>
        <begin position="240"/>
        <end position="262"/>
    </location>
</feature>
<dbReference type="PANTHER" id="PTHR11654">
    <property type="entry name" value="OLIGOPEPTIDE TRANSPORTER-RELATED"/>
    <property type="match status" value="1"/>
</dbReference>
<dbReference type="EMBL" id="JACTNZ010000012">
    <property type="protein sequence ID" value="KAG5520376.1"/>
    <property type="molecule type" value="Genomic_DNA"/>
</dbReference>
<feature type="transmembrane region" description="Helical" evidence="9">
    <location>
        <begin position="347"/>
        <end position="371"/>
    </location>
</feature>
<dbReference type="InterPro" id="IPR044739">
    <property type="entry name" value="NRT1/PTR"/>
</dbReference>
<keyword evidence="5 9" id="KW-0812">Transmembrane</keyword>
<comment type="caution">
    <text evidence="10">The sequence shown here is derived from an EMBL/GenBank/DDBJ whole genome shotgun (WGS) entry which is preliminary data.</text>
</comment>
<evidence type="ECO:0000313" key="11">
    <source>
        <dbReference type="Proteomes" id="UP000823749"/>
    </source>
</evidence>
<feature type="transmembrane region" description="Helical" evidence="9">
    <location>
        <begin position="557"/>
        <end position="577"/>
    </location>
</feature>
<evidence type="ECO:0000256" key="6">
    <source>
        <dbReference type="ARBA" id="ARBA00022989"/>
    </source>
</evidence>
<dbReference type="InterPro" id="IPR036259">
    <property type="entry name" value="MFS_trans_sf"/>
</dbReference>
<keyword evidence="6 9" id="KW-1133">Transmembrane helix</keyword>
<dbReference type="AlphaFoldDB" id="A0AAV6HVJ8"/>
<evidence type="ECO:0000256" key="7">
    <source>
        <dbReference type="ARBA" id="ARBA00023136"/>
    </source>
</evidence>
<feature type="transmembrane region" description="Helical" evidence="9">
    <location>
        <begin position="429"/>
        <end position="449"/>
    </location>
</feature>
<evidence type="ECO:0000256" key="5">
    <source>
        <dbReference type="ARBA" id="ARBA00022692"/>
    </source>
</evidence>
<feature type="transmembrane region" description="Helical" evidence="9">
    <location>
        <begin position="481"/>
        <end position="500"/>
    </location>
</feature>
<feature type="transmembrane region" description="Helical" evidence="9">
    <location>
        <begin position="88"/>
        <end position="106"/>
    </location>
</feature>
<keyword evidence="3" id="KW-0813">Transport</keyword>
<evidence type="ECO:0000256" key="9">
    <source>
        <dbReference type="SAM" id="Phobius"/>
    </source>
</evidence>
<evidence type="ECO:0000256" key="3">
    <source>
        <dbReference type="ARBA" id="ARBA00022448"/>
    </source>
</evidence>
<evidence type="ECO:0000256" key="2">
    <source>
        <dbReference type="ARBA" id="ARBA00005982"/>
    </source>
</evidence>
<name>A0AAV6HVJ8_9ERIC</name>
<dbReference type="Proteomes" id="UP000823749">
    <property type="component" value="Chromosome 12"/>
</dbReference>
<evidence type="ECO:0000256" key="8">
    <source>
        <dbReference type="ARBA" id="ARBA00044504"/>
    </source>
</evidence>
<dbReference type="GO" id="GO:0071916">
    <property type="term" value="F:dipeptide transmembrane transporter activity"/>
    <property type="evidence" value="ECO:0007669"/>
    <property type="project" value="InterPro"/>
</dbReference>
<keyword evidence="11" id="KW-1185">Reference proteome</keyword>
<dbReference type="InterPro" id="IPR000109">
    <property type="entry name" value="POT_fam"/>
</dbReference>
<proteinExistence type="inferred from homology"/>
<feature type="transmembrane region" description="Helical" evidence="9">
    <location>
        <begin position="112"/>
        <end position="128"/>
    </location>
</feature>
<keyword evidence="7 9" id="KW-0472">Membrane</keyword>
<dbReference type="CDD" id="cd17417">
    <property type="entry name" value="MFS_NPF5"/>
    <property type="match status" value="1"/>
</dbReference>
<feature type="transmembrane region" description="Helical" evidence="9">
    <location>
        <begin position="135"/>
        <end position="153"/>
    </location>
</feature>
<feature type="transmembrane region" description="Helical" evidence="9">
    <location>
        <begin position="512"/>
        <end position="533"/>
    </location>
</feature>
<evidence type="ECO:0000313" key="10">
    <source>
        <dbReference type="EMBL" id="KAG5520376.1"/>
    </source>
</evidence>
<dbReference type="Gene3D" id="1.20.1250.20">
    <property type="entry name" value="MFS general substrate transporter like domains"/>
    <property type="match status" value="1"/>
</dbReference>
<gene>
    <name evidence="10" type="ORF">RHGRI_033076</name>
</gene>
<evidence type="ECO:0000256" key="4">
    <source>
        <dbReference type="ARBA" id="ARBA00022553"/>
    </source>
</evidence>
<evidence type="ECO:0000256" key="1">
    <source>
        <dbReference type="ARBA" id="ARBA00004141"/>
    </source>
</evidence>
<reference evidence="10" key="1">
    <citation type="submission" date="2020-08" db="EMBL/GenBank/DDBJ databases">
        <title>Plant Genome Project.</title>
        <authorList>
            <person name="Zhang R.-G."/>
        </authorList>
    </citation>
    <scope>NUCLEOTIDE SEQUENCE</scope>
    <source>
        <strain evidence="10">WSP0</strain>
        <tissue evidence="10">Leaf</tissue>
    </source>
</reference>
<dbReference type="GO" id="GO:0009705">
    <property type="term" value="C:plant-type vacuole membrane"/>
    <property type="evidence" value="ECO:0007669"/>
    <property type="project" value="UniProtKB-ARBA"/>
</dbReference>
<dbReference type="FunFam" id="1.20.1250.20:FF:000147">
    <property type="entry name" value="Protein NRT1/ PTR family 5.10"/>
    <property type="match status" value="1"/>
</dbReference>
<accession>A0AAV6HVJ8</accession>
<protein>
    <submittedName>
        <fullName evidence="10">Uncharacterized protein</fullName>
    </submittedName>
</protein>
<dbReference type="Pfam" id="PF00854">
    <property type="entry name" value="PTR2"/>
    <property type="match status" value="1"/>
</dbReference>
<organism evidence="10 11">
    <name type="scientific">Rhododendron griersonianum</name>
    <dbReference type="NCBI Taxonomy" id="479676"/>
    <lineage>
        <taxon>Eukaryota</taxon>
        <taxon>Viridiplantae</taxon>
        <taxon>Streptophyta</taxon>
        <taxon>Embryophyta</taxon>
        <taxon>Tracheophyta</taxon>
        <taxon>Spermatophyta</taxon>
        <taxon>Magnoliopsida</taxon>
        <taxon>eudicotyledons</taxon>
        <taxon>Gunneridae</taxon>
        <taxon>Pentapetalae</taxon>
        <taxon>asterids</taxon>
        <taxon>Ericales</taxon>
        <taxon>Ericaceae</taxon>
        <taxon>Ericoideae</taxon>
        <taxon>Rhodoreae</taxon>
        <taxon>Rhododendron</taxon>
    </lineage>
</organism>
<comment type="similarity">
    <text evidence="8">Belongs to the major facilitator superfamily. Phosphate:H(+) symporter (TC 2.A.1.9) family.</text>
</comment>
<feature type="transmembrane region" description="Helical" evidence="9">
    <location>
        <begin position="215"/>
        <end position="234"/>
    </location>
</feature>